<keyword evidence="3" id="KW-1185">Reference proteome</keyword>
<gene>
    <name evidence="2" type="ORF">AMOR_50160</name>
</gene>
<name>A0ABM7X2K9_9BACT</name>
<dbReference type="InterPro" id="IPR016181">
    <property type="entry name" value="Acyl_CoA_acyltransferase"/>
</dbReference>
<dbReference type="SUPFAM" id="SSF55729">
    <property type="entry name" value="Acyl-CoA N-acyltransferases (Nat)"/>
    <property type="match status" value="1"/>
</dbReference>
<sequence>MSGAPAATALAVHQSHDPARLEALAPEWSALVDAAGVPSPFLAPEWLLPWWRRFGGRRALWILEARDGAGRLEGLLLLASRPALPGVRRWQLLGNGITGADGLDLLARAGAGSAARAAIAGALAAGGWDLLDLEDLPFGSPTAAVLRQVLAPGGVDVEARRRFACPGFAVRGTFEAHVRRMRRRETYGRRVRWLAKQPGFRIEVAAAPDEAGPALEDFLRLHRLRWAAEGGSYGIPPGSVEDFHRDAVPRLAARGWLRLYRLLVGDRSIAAVYGVEAGGTFHYYQSGYDPEWSVRSPGMVLVGRTIEDAYARGLRYYDFLRGEEPYKLDWSADRRELCAVRVRAPSFRASAAVAADGAWRAARGAARALAPERAWAALQRARRGLEAGAAAPAAAEGRA</sequence>
<dbReference type="Pfam" id="PF13480">
    <property type="entry name" value="Acetyltransf_6"/>
    <property type="match status" value="1"/>
</dbReference>
<dbReference type="Proteomes" id="UP001162891">
    <property type="component" value="Chromosome"/>
</dbReference>
<dbReference type="EMBL" id="AP025591">
    <property type="protein sequence ID" value="BDG06020.1"/>
    <property type="molecule type" value="Genomic_DNA"/>
</dbReference>
<keyword evidence="2" id="KW-0808">Transferase</keyword>
<evidence type="ECO:0000259" key="1">
    <source>
        <dbReference type="Pfam" id="PF13480"/>
    </source>
</evidence>
<dbReference type="InterPro" id="IPR038740">
    <property type="entry name" value="BioF2-like_GNAT_dom"/>
</dbReference>
<organism evidence="2 3">
    <name type="scientific">Anaeromyxobacter oryzae</name>
    <dbReference type="NCBI Taxonomy" id="2918170"/>
    <lineage>
        <taxon>Bacteria</taxon>
        <taxon>Pseudomonadati</taxon>
        <taxon>Myxococcota</taxon>
        <taxon>Myxococcia</taxon>
        <taxon>Myxococcales</taxon>
        <taxon>Cystobacterineae</taxon>
        <taxon>Anaeromyxobacteraceae</taxon>
        <taxon>Anaeromyxobacter</taxon>
    </lineage>
</organism>
<reference evidence="3" key="1">
    <citation type="journal article" date="2022" name="Int. J. Syst. Evol. Microbiol.">
        <title>Anaeromyxobacter oryzae sp. nov., Anaeromyxobacter diazotrophicus sp. nov. and Anaeromyxobacter paludicola sp. nov., isolated from paddy soils.</title>
        <authorList>
            <person name="Itoh H."/>
            <person name="Xu Z."/>
            <person name="Mise K."/>
            <person name="Masuda Y."/>
            <person name="Ushijima N."/>
            <person name="Hayakawa C."/>
            <person name="Shiratori Y."/>
            <person name="Senoo K."/>
        </authorList>
    </citation>
    <scope>NUCLEOTIDE SEQUENCE [LARGE SCALE GENOMIC DNA]</scope>
    <source>
        <strain evidence="3">Red232</strain>
    </source>
</reference>
<dbReference type="GO" id="GO:0016740">
    <property type="term" value="F:transferase activity"/>
    <property type="evidence" value="ECO:0007669"/>
    <property type="project" value="UniProtKB-KW"/>
</dbReference>
<dbReference type="RefSeq" id="WP_248355277.1">
    <property type="nucleotide sequence ID" value="NZ_AP025591.1"/>
</dbReference>
<dbReference type="Gene3D" id="3.40.630.30">
    <property type="match status" value="1"/>
</dbReference>
<proteinExistence type="predicted"/>
<protein>
    <submittedName>
        <fullName evidence="2">Glycosyl transferase</fullName>
    </submittedName>
</protein>
<accession>A0ABM7X2K9</accession>
<evidence type="ECO:0000313" key="2">
    <source>
        <dbReference type="EMBL" id="BDG06020.1"/>
    </source>
</evidence>
<evidence type="ECO:0000313" key="3">
    <source>
        <dbReference type="Proteomes" id="UP001162891"/>
    </source>
</evidence>
<feature type="domain" description="BioF2-like acetyltransferase" evidence="1">
    <location>
        <begin position="182"/>
        <end position="327"/>
    </location>
</feature>